<reference evidence="2 3" key="1">
    <citation type="journal article" date="2013" name="Genome Biol.">
        <title>The genome sequence of the most widely cultivated cacao type and its use to identify candidate genes regulating pod color.</title>
        <authorList>
            <person name="Motamayor J.C."/>
            <person name="Mockaitis K."/>
            <person name="Schmutz J."/>
            <person name="Haiminen N."/>
            <person name="Iii D.L."/>
            <person name="Cornejo O."/>
            <person name="Findley S.D."/>
            <person name="Zheng P."/>
            <person name="Utro F."/>
            <person name="Royaert S."/>
            <person name="Saski C."/>
            <person name="Jenkins J."/>
            <person name="Podicheti R."/>
            <person name="Zhao M."/>
            <person name="Scheffler B.E."/>
            <person name="Stack J.C."/>
            <person name="Feltus F.A."/>
            <person name="Mustiga G.M."/>
            <person name="Amores F."/>
            <person name="Phillips W."/>
            <person name="Marelli J.P."/>
            <person name="May G.D."/>
            <person name="Shapiro H."/>
            <person name="Ma J."/>
            <person name="Bustamante C.D."/>
            <person name="Schnell R.J."/>
            <person name="Main D."/>
            <person name="Gilbert D."/>
            <person name="Parida L."/>
            <person name="Kuhn D.N."/>
        </authorList>
    </citation>
    <scope>NUCLEOTIDE SEQUENCE [LARGE SCALE GENOMIC DNA]</scope>
    <source>
        <strain evidence="3">cv. Matina 1-6</strain>
    </source>
</reference>
<feature type="region of interest" description="Disordered" evidence="1">
    <location>
        <begin position="227"/>
        <end position="394"/>
    </location>
</feature>
<dbReference type="PANTHER" id="PTHR38221:SF1">
    <property type="entry name" value="OVULE PROTEIN"/>
    <property type="match status" value="1"/>
</dbReference>
<feature type="compositionally biased region" description="Acidic residues" evidence="1">
    <location>
        <begin position="377"/>
        <end position="394"/>
    </location>
</feature>
<dbReference type="AlphaFoldDB" id="A0A061G4W7"/>
<name>A0A061G4W7_THECC</name>
<evidence type="ECO:0000313" key="2">
    <source>
        <dbReference type="EMBL" id="EOY24197.1"/>
    </source>
</evidence>
<organism evidence="2 3">
    <name type="scientific">Theobroma cacao</name>
    <name type="common">Cacao</name>
    <name type="synonym">Cocoa</name>
    <dbReference type="NCBI Taxonomy" id="3641"/>
    <lineage>
        <taxon>Eukaryota</taxon>
        <taxon>Viridiplantae</taxon>
        <taxon>Streptophyta</taxon>
        <taxon>Embryophyta</taxon>
        <taxon>Tracheophyta</taxon>
        <taxon>Spermatophyta</taxon>
        <taxon>Magnoliopsida</taxon>
        <taxon>eudicotyledons</taxon>
        <taxon>Gunneridae</taxon>
        <taxon>Pentapetalae</taxon>
        <taxon>rosids</taxon>
        <taxon>malvids</taxon>
        <taxon>Malvales</taxon>
        <taxon>Malvaceae</taxon>
        <taxon>Byttnerioideae</taxon>
        <taxon>Theobroma</taxon>
    </lineage>
</organism>
<feature type="region of interest" description="Disordered" evidence="1">
    <location>
        <begin position="149"/>
        <end position="190"/>
    </location>
</feature>
<dbReference type="Gramene" id="EOY24197">
    <property type="protein sequence ID" value="EOY24197"/>
    <property type="gene ID" value="TCM_015868"/>
</dbReference>
<feature type="compositionally biased region" description="Basic and acidic residues" evidence="1">
    <location>
        <begin position="149"/>
        <end position="170"/>
    </location>
</feature>
<dbReference type="HOGENOM" id="CLU_052107_0_0_1"/>
<protein>
    <submittedName>
        <fullName evidence="2">Uncharacterized protein</fullName>
    </submittedName>
</protein>
<feature type="compositionally biased region" description="Basic and acidic residues" evidence="1">
    <location>
        <begin position="267"/>
        <end position="304"/>
    </location>
</feature>
<feature type="region of interest" description="Disordered" evidence="1">
    <location>
        <begin position="59"/>
        <end position="95"/>
    </location>
</feature>
<accession>A0A061G4W7</accession>
<evidence type="ECO:0000256" key="1">
    <source>
        <dbReference type="SAM" id="MobiDB-lite"/>
    </source>
</evidence>
<dbReference type="OMA" id="ITKLCQV"/>
<dbReference type="PANTHER" id="PTHR38221">
    <property type="entry name" value="BNAA04G14260D PROTEIN"/>
    <property type="match status" value="1"/>
</dbReference>
<keyword evidence="3" id="KW-1185">Reference proteome</keyword>
<dbReference type="InParanoid" id="A0A061G4W7"/>
<sequence>MEPDDPFGWITELCQVSSSEESRLRRCSYFGQSDSDDSDSEQQNPLDILVAAVGITIVTPPESQQDEPENDTNTLPEDQEIFHTPPESRATSISTSVGNCNDVRMIGDDLDHDGETVVVDADSAASRRAVDLGSDTDLGFSEVEVDSTQRIEANSKPDGAFGRKSEEIRVSRRGFSPNGQLSTESPSKKLKSLDFESPSVRLGTSKGGNTDEILKSLEKWNFKTVSLSPRASSELERENQQNYEANEVGEGSVRERRLDMPTDVTESEERIMDSKKNDSEGNDGETRLDFSTEDIDFHPEKGNAESENENGEGNSGRNNKSVEDIDQFRFTGGNGSNSREMKGKTDKKRALPSWANGRMGADERVEDNEREPVQADTDSETLSEDVEDSESLSEDFEEMTLLNVLMELAKACEEDRSLECLSLLEVAERKGI</sequence>
<gene>
    <name evidence="2" type="ORF">TCM_015868</name>
</gene>
<dbReference type="Proteomes" id="UP000026915">
    <property type="component" value="Chromosome 3"/>
</dbReference>
<evidence type="ECO:0000313" key="3">
    <source>
        <dbReference type="Proteomes" id="UP000026915"/>
    </source>
</evidence>
<dbReference type="EMBL" id="CM001881">
    <property type="protein sequence ID" value="EOY24197.1"/>
    <property type="molecule type" value="Genomic_DNA"/>
</dbReference>
<proteinExistence type="predicted"/>